<dbReference type="InterPro" id="IPR006016">
    <property type="entry name" value="UspA"/>
</dbReference>
<dbReference type="Gene3D" id="3.40.50.12370">
    <property type="match status" value="1"/>
</dbReference>
<sequence>MRKYLVVIDETEEARIALRFASRRAAKTNGTLHILALVPKEDFVAWGAVQATMEDEAARRAEALVASAAGDYFNQSGQRPAISVKRGEGVESLKKFLEENDDITALVLGAAASGAPGPLVSYFAGSQAGSLPCPVMVIPGSLSNEEIDRLS</sequence>
<dbReference type="Proteomes" id="UP001302429">
    <property type="component" value="Chromosome"/>
</dbReference>
<evidence type="ECO:0000313" key="3">
    <source>
        <dbReference type="Proteomes" id="UP001302429"/>
    </source>
</evidence>
<dbReference type="Pfam" id="PF00582">
    <property type="entry name" value="Usp"/>
    <property type="match status" value="1"/>
</dbReference>
<dbReference type="KEGG" id="acoa:RB602_09080"/>
<dbReference type="RefSeq" id="WP_317080247.1">
    <property type="nucleotide sequence ID" value="NZ_CP136594.1"/>
</dbReference>
<organism evidence="2 3">
    <name type="scientific">Alterisphingorhabdus coralli</name>
    <dbReference type="NCBI Taxonomy" id="3071408"/>
    <lineage>
        <taxon>Bacteria</taxon>
        <taxon>Pseudomonadati</taxon>
        <taxon>Pseudomonadota</taxon>
        <taxon>Alphaproteobacteria</taxon>
        <taxon>Sphingomonadales</taxon>
        <taxon>Sphingomonadaceae</taxon>
        <taxon>Alterisphingorhabdus (ex Yan et al. 2024)</taxon>
    </lineage>
</organism>
<accession>A0AA97I0R0</accession>
<dbReference type="EMBL" id="CP136594">
    <property type="protein sequence ID" value="WOE74015.1"/>
    <property type="molecule type" value="Genomic_DNA"/>
</dbReference>
<reference evidence="2 3" key="1">
    <citation type="submission" date="2023-10" db="EMBL/GenBank/DDBJ databases">
        <title>Complete genome sequence of a Sphingomonadaceae bacterium.</title>
        <authorList>
            <person name="Yan C."/>
        </authorList>
    </citation>
    <scope>NUCLEOTIDE SEQUENCE [LARGE SCALE GENOMIC DNA]</scope>
    <source>
        <strain evidence="2 3">SCSIO 66989</strain>
    </source>
</reference>
<keyword evidence="3" id="KW-1185">Reference proteome</keyword>
<gene>
    <name evidence="2" type="ORF">RB602_09080</name>
</gene>
<name>A0AA97I0R0_9SPHN</name>
<dbReference type="SUPFAM" id="SSF52402">
    <property type="entry name" value="Adenine nucleotide alpha hydrolases-like"/>
    <property type="match status" value="1"/>
</dbReference>
<protein>
    <submittedName>
        <fullName evidence="2">Universal stress protein</fullName>
    </submittedName>
</protein>
<dbReference type="AlphaFoldDB" id="A0AA97I0R0"/>
<evidence type="ECO:0000313" key="2">
    <source>
        <dbReference type="EMBL" id="WOE74015.1"/>
    </source>
</evidence>
<dbReference type="CDD" id="cd00293">
    <property type="entry name" value="USP-like"/>
    <property type="match status" value="1"/>
</dbReference>
<evidence type="ECO:0000259" key="1">
    <source>
        <dbReference type="Pfam" id="PF00582"/>
    </source>
</evidence>
<feature type="domain" description="UspA" evidence="1">
    <location>
        <begin position="2"/>
        <end position="139"/>
    </location>
</feature>
<proteinExistence type="predicted"/>